<evidence type="ECO:0000256" key="3">
    <source>
        <dbReference type="PROSITE-ProRule" id="PRU01248"/>
    </source>
</evidence>
<evidence type="ECO:0000259" key="4">
    <source>
        <dbReference type="PROSITE" id="PS51898"/>
    </source>
</evidence>
<dbReference type="EMBL" id="AOIT01000010">
    <property type="protein sequence ID" value="ELZ25912.1"/>
    <property type="molecule type" value="Genomic_DNA"/>
</dbReference>
<dbReference type="InterPro" id="IPR044068">
    <property type="entry name" value="CB"/>
</dbReference>
<feature type="domain" description="Core-binding (CB)" evidence="5">
    <location>
        <begin position="27"/>
        <end position="120"/>
    </location>
</feature>
<reference evidence="6 7" key="1">
    <citation type="journal article" date="2014" name="PLoS Genet.">
        <title>Phylogenetically driven sequencing of extremely halophilic archaea reveals strategies for static and dynamic osmo-response.</title>
        <authorList>
            <person name="Becker E.A."/>
            <person name="Seitzer P.M."/>
            <person name="Tritt A."/>
            <person name="Larsen D."/>
            <person name="Krusor M."/>
            <person name="Yao A.I."/>
            <person name="Wu D."/>
            <person name="Madern D."/>
            <person name="Eisen J.A."/>
            <person name="Darling A.E."/>
            <person name="Facciotti M.T."/>
        </authorList>
    </citation>
    <scope>NUCLEOTIDE SEQUENCE [LARGE SCALE GENOMIC DNA]</scope>
    <source>
        <strain evidence="6 7">JCM 13563</strain>
    </source>
</reference>
<gene>
    <name evidence="6" type="ORF">C476_00637</name>
</gene>
<name>M0CU34_9EURY</name>
<comment type="caution">
    <text evidence="6">The sequence shown here is derived from an EMBL/GenBank/DDBJ whole genome shotgun (WGS) entry which is preliminary data.</text>
</comment>
<dbReference type="InterPro" id="IPR010998">
    <property type="entry name" value="Integrase_recombinase_N"/>
</dbReference>
<dbReference type="GO" id="GO:0006310">
    <property type="term" value="P:DNA recombination"/>
    <property type="evidence" value="ECO:0007669"/>
    <property type="project" value="UniProtKB-KW"/>
</dbReference>
<proteinExistence type="predicted"/>
<keyword evidence="7" id="KW-1185">Reference proteome</keyword>
<dbReference type="RefSeq" id="WP_008008839.1">
    <property type="nucleotide sequence ID" value="NZ_AOIT01000010.1"/>
</dbReference>
<dbReference type="Gene3D" id="1.10.150.130">
    <property type="match status" value="1"/>
</dbReference>
<dbReference type="PROSITE" id="PS51900">
    <property type="entry name" value="CB"/>
    <property type="match status" value="1"/>
</dbReference>
<organism evidence="6 7">
    <name type="scientific">Natrinema limicola JCM 13563</name>
    <dbReference type="NCBI Taxonomy" id="1230457"/>
    <lineage>
        <taxon>Archaea</taxon>
        <taxon>Methanobacteriati</taxon>
        <taxon>Methanobacteriota</taxon>
        <taxon>Stenosarchaea group</taxon>
        <taxon>Halobacteria</taxon>
        <taxon>Halobacteriales</taxon>
        <taxon>Natrialbaceae</taxon>
        <taxon>Natrinema</taxon>
    </lineage>
</organism>
<dbReference type="SUPFAM" id="SSF56349">
    <property type="entry name" value="DNA breaking-rejoining enzymes"/>
    <property type="match status" value="1"/>
</dbReference>
<dbReference type="InterPro" id="IPR011010">
    <property type="entry name" value="DNA_brk_join_enz"/>
</dbReference>
<dbReference type="GO" id="GO:0015074">
    <property type="term" value="P:DNA integration"/>
    <property type="evidence" value="ECO:0007669"/>
    <property type="project" value="InterPro"/>
</dbReference>
<dbReference type="CDD" id="cd00397">
    <property type="entry name" value="DNA_BRE_C"/>
    <property type="match status" value="1"/>
</dbReference>
<keyword evidence="2" id="KW-0233">DNA recombination</keyword>
<evidence type="ECO:0000313" key="7">
    <source>
        <dbReference type="Proteomes" id="UP000011615"/>
    </source>
</evidence>
<evidence type="ECO:0000256" key="2">
    <source>
        <dbReference type="ARBA" id="ARBA00023172"/>
    </source>
</evidence>
<dbReference type="AlphaFoldDB" id="M0CU34"/>
<dbReference type="PROSITE" id="PS51898">
    <property type="entry name" value="TYR_RECOMBINASE"/>
    <property type="match status" value="1"/>
</dbReference>
<evidence type="ECO:0000313" key="6">
    <source>
        <dbReference type="EMBL" id="ELZ25912.1"/>
    </source>
</evidence>
<dbReference type="Gene3D" id="1.10.443.10">
    <property type="entry name" value="Intergrase catalytic core"/>
    <property type="match status" value="1"/>
</dbReference>
<accession>M0CU34</accession>
<sequence length="371" mass="44156">MVEAHKIEGIPLVPEPSRNWLNRRQLIDYRHLREELLNWMLHLGKDPEQAKGYAHETVRRRAYDLDRFYRWVWETDQTYTSHVTHDHADQYCRELAYSDESATYKTNIQKALKMLFRWRQSEFNDDLWEPELTFSDTSSASQPKDFLSREERRQIREAALEYGSVPNYNSLSPEQRRKWKRYLAHSLRKPMSEIAADDFKRANGFKVPSLVWTALDTGLRPIEVERAKISWVDTENAVLRIPAEEAAKNNEHWIVSLQQRTAEMLYRWLDERELYSQYGETDSLWLTREGNPYRSHSLKYLLNRLCEIAGIPTENRQISWYVIRHSVGTYMTREEGLAAAQIQLRHRSERTTMKYDQAPVEDRRAALERMG</sequence>
<evidence type="ECO:0000256" key="1">
    <source>
        <dbReference type="ARBA" id="ARBA00023125"/>
    </source>
</evidence>
<feature type="domain" description="Tyr recombinase" evidence="4">
    <location>
        <begin position="177"/>
        <end position="368"/>
    </location>
</feature>
<dbReference type="Pfam" id="PF00589">
    <property type="entry name" value="Phage_integrase"/>
    <property type="match status" value="1"/>
</dbReference>
<dbReference type="OrthoDB" id="330648at2157"/>
<dbReference type="InterPro" id="IPR013762">
    <property type="entry name" value="Integrase-like_cat_sf"/>
</dbReference>
<dbReference type="InterPro" id="IPR002104">
    <property type="entry name" value="Integrase_catalytic"/>
</dbReference>
<evidence type="ECO:0000259" key="5">
    <source>
        <dbReference type="PROSITE" id="PS51900"/>
    </source>
</evidence>
<dbReference type="Proteomes" id="UP000011615">
    <property type="component" value="Unassembled WGS sequence"/>
</dbReference>
<dbReference type="GO" id="GO:0003677">
    <property type="term" value="F:DNA binding"/>
    <property type="evidence" value="ECO:0007669"/>
    <property type="project" value="UniProtKB-UniRule"/>
</dbReference>
<dbReference type="eggNOG" id="arCOG01241">
    <property type="taxonomic scope" value="Archaea"/>
</dbReference>
<dbReference type="STRING" id="1230457.C476_00637"/>
<protein>
    <submittedName>
        <fullName evidence="6">Site-specific recombinase xerd</fullName>
    </submittedName>
</protein>
<keyword evidence="1 3" id="KW-0238">DNA-binding</keyword>